<feature type="compositionally biased region" description="Basic and acidic residues" evidence="1">
    <location>
        <begin position="218"/>
        <end position="229"/>
    </location>
</feature>
<dbReference type="EMBL" id="RSCE01000002">
    <property type="protein sequence ID" value="RSH86874.1"/>
    <property type="molecule type" value="Genomic_DNA"/>
</dbReference>
<evidence type="ECO:0000256" key="1">
    <source>
        <dbReference type="SAM" id="MobiDB-lite"/>
    </source>
</evidence>
<sequence>MPRQRSANRPHPFAIASSPQEVGSFTTRRDSGKLGASQPLDSRRAGVLSVVLDSQERNTWWWEAGTASPPISADYQTSTFATQLGARPVSNAHSLWVSDRLSLLSTDSSVPLDKKPEPLATWPWERNETPIAALRVFNTVSHNRDERQPAPPAVDTYPPTWEQRFVTDAAEHDRHQHQRPRSEHGTIVSSILFQDSQPSASATDISFYPRSTPSPSSFDHRGDRTETTHTSHHTVIDYPYGTRQYDDSPVIRPASLVAVDPGDTNPPTTDRSALHHGEEATDKSKRHRRYSKSAILAQNTFYLPPLVLENGRGSFVSLAGKSTATTRVPPPRSLPSSPKEPTYTIAAASQRSRTWTFGRCCRSSKEFDDEPPSSKAVYLATHPQQSSTTCRTYASNTSSCFSGLSRKYANSEVESTQGESRKMTTALEIEAALHEHEWRANVLSQAVEQSLRMPPLHPPKATITKKSPQSKLSRSNSGYVPIRSGDPPEKARPNTIEKRRRQVSFPDDEPAAAEPAPPLPSLPKSTLRPRQHATAKLPGRVEGTGSAVPFPVSNAVISESSEPDKTFLHDIPHGSPSERTSERTEPLGDYTVEQHPPVAFSPQSSERRNRPSGASAATVTQSHVTKVPHPEPSDHPELQRVLQWRSTVTVDVPL</sequence>
<dbReference type="RefSeq" id="XP_028479659.1">
    <property type="nucleotide sequence ID" value="XM_028620687.1"/>
</dbReference>
<feature type="compositionally biased region" description="Basic and acidic residues" evidence="1">
    <location>
        <begin position="628"/>
        <end position="638"/>
    </location>
</feature>
<feature type="region of interest" description="Disordered" evidence="1">
    <location>
        <begin position="199"/>
        <end position="232"/>
    </location>
</feature>
<accession>A0A427Y729</accession>
<organism evidence="2 3">
    <name type="scientific">Apiotrichum porosum</name>
    <dbReference type="NCBI Taxonomy" id="105984"/>
    <lineage>
        <taxon>Eukaryota</taxon>
        <taxon>Fungi</taxon>
        <taxon>Dikarya</taxon>
        <taxon>Basidiomycota</taxon>
        <taxon>Agaricomycotina</taxon>
        <taxon>Tremellomycetes</taxon>
        <taxon>Trichosporonales</taxon>
        <taxon>Trichosporonaceae</taxon>
        <taxon>Apiotrichum</taxon>
    </lineage>
</organism>
<dbReference type="GeneID" id="39589695"/>
<gene>
    <name evidence="2" type="ORF">EHS24_005152</name>
</gene>
<evidence type="ECO:0000313" key="2">
    <source>
        <dbReference type="EMBL" id="RSH86874.1"/>
    </source>
</evidence>
<feature type="compositionally biased region" description="Basic and acidic residues" evidence="1">
    <location>
        <begin position="562"/>
        <end position="572"/>
    </location>
</feature>
<feature type="compositionally biased region" description="Basic and acidic residues" evidence="1">
    <location>
        <begin position="486"/>
        <end position="497"/>
    </location>
</feature>
<keyword evidence="3" id="KW-1185">Reference proteome</keyword>
<proteinExistence type="predicted"/>
<name>A0A427Y729_9TREE</name>
<feature type="compositionally biased region" description="Basic and acidic residues" evidence="1">
    <location>
        <begin position="272"/>
        <end position="283"/>
    </location>
</feature>
<feature type="region of interest" description="Disordered" evidence="1">
    <location>
        <begin position="258"/>
        <end position="289"/>
    </location>
</feature>
<protein>
    <submittedName>
        <fullName evidence="2">Uncharacterized protein</fullName>
    </submittedName>
</protein>
<feature type="compositionally biased region" description="Polar residues" evidence="1">
    <location>
        <begin position="17"/>
        <end position="26"/>
    </location>
</feature>
<dbReference type="Proteomes" id="UP000279236">
    <property type="component" value="Unassembled WGS sequence"/>
</dbReference>
<feature type="compositionally biased region" description="Polar residues" evidence="1">
    <location>
        <begin position="199"/>
        <end position="217"/>
    </location>
</feature>
<reference evidence="2 3" key="1">
    <citation type="submission" date="2018-11" db="EMBL/GenBank/DDBJ databases">
        <title>Genome sequence of Apiotrichum porosum DSM 27194.</title>
        <authorList>
            <person name="Aliyu H."/>
            <person name="Gorte O."/>
            <person name="Ochsenreither K."/>
        </authorList>
    </citation>
    <scope>NUCLEOTIDE SEQUENCE [LARGE SCALE GENOMIC DNA]</scope>
    <source>
        <strain evidence="2 3">DSM 27194</strain>
    </source>
</reference>
<feature type="compositionally biased region" description="Polar residues" evidence="1">
    <location>
        <begin position="464"/>
        <end position="478"/>
    </location>
</feature>
<feature type="region of interest" description="Disordered" evidence="1">
    <location>
        <begin position="452"/>
        <end position="640"/>
    </location>
</feature>
<dbReference type="AlphaFoldDB" id="A0A427Y729"/>
<comment type="caution">
    <text evidence="2">The sequence shown here is derived from an EMBL/GenBank/DDBJ whole genome shotgun (WGS) entry which is preliminary data.</text>
</comment>
<feature type="region of interest" description="Disordered" evidence="1">
    <location>
        <begin position="1"/>
        <end position="40"/>
    </location>
</feature>
<evidence type="ECO:0000313" key="3">
    <source>
        <dbReference type="Proteomes" id="UP000279236"/>
    </source>
</evidence>
<feature type="compositionally biased region" description="Polar residues" evidence="1">
    <location>
        <begin position="615"/>
        <end position="624"/>
    </location>
</feature>